<protein>
    <recommendedName>
        <fullName evidence="2">histidine kinase</fullName>
        <ecNumber evidence="2">2.7.13.3</ecNumber>
    </recommendedName>
</protein>
<dbReference type="InterPro" id="IPR004358">
    <property type="entry name" value="Sig_transdc_His_kin-like_C"/>
</dbReference>
<keyword evidence="8" id="KW-0067">ATP-binding</keyword>
<dbReference type="GO" id="GO:0005524">
    <property type="term" value="F:ATP binding"/>
    <property type="evidence" value="ECO:0007669"/>
    <property type="project" value="UniProtKB-KW"/>
</dbReference>
<dbReference type="Pfam" id="PF00072">
    <property type="entry name" value="Response_reg"/>
    <property type="match status" value="1"/>
</dbReference>
<dbReference type="InterPro" id="IPR036097">
    <property type="entry name" value="HisK_dim/P_sf"/>
</dbReference>
<feature type="domain" description="Response regulatory" evidence="6">
    <location>
        <begin position="488"/>
        <end position="604"/>
    </location>
</feature>
<dbReference type="Pfam" id="PF08448">
    <property type="entry name" value="PAS_4"/>
    <property type="match status" value="1"/>
</dbReference>
<dbReference type="SUPFAM" id="SSF55785">
    <property type="entry name" value="PYP-like sensor domain (PAS domain)"/>
    <property type="match status" value="1"/>
</dbReference>
<dbReference type="EMBL" id="CP104562">
    <property type="protein sequence ID" value="UXH79137.1"/>
    <property type="molecule type" value="Genomic_DNA"/>
</dbReference>
<dbReference type="InterPro" id="IPR036890">
    <property type="entry name" value="HATPase_C_sf"/>
</dbReference>
<dbReference type="CDD" id="cd00082">
    <property type="entry name" value="HisKA"/>
    <property type="match status" value="1"/>
</dbReference>
<feature type="modified residue" description="4-aspartylphosphate" evidence="4">
    <location>
        <position position="539"/>
    </location>
</feature>
<dbReference type="NCBIfam" id="TIGR00229">
    <property type="entry name" value="sensory_box"/>
    <property type="match status" value="1"/>
</dbReference>
<proteinExistence type="predicted"/>
<dbReference type="Gene3D" id="3.30.565.10">
    <property type="entry name" value="Histidine kinase-like ATPase, C-terminal domain"/>
    <property type="match status" value="1"/>
</dbReference>
<sequence length="620" mass="65834">MPPPVVPGDPRVLTGLLAAIADSCGAQGCELLMDGNVVAQVRSTPQLSVTAGVDLSWDHARGLLQLLDTPARVMSGLEQAAFRGASMMLAAFLRHAAQLPQADSELSGKVQSALEYLNDALILISGAGVVEFVNSAFEQATGKSRSALVGRPFIDCLPSVAGSRFESEARLAATSRKAHTFEAFSDRLGKWFECRAFPCRDGLIILLIDITARKADEATRLNLEDKLVRAQRMESLGTLAGGIAHDFNNILAAILGHAGMAADDSPKVSPLREHMEQIRRAGLRARELVEKILVFARGGGEALSRLPLRPLVQEAADLLQATLPPSVRLSVTLDEEDCAATVGAAEVQQMVLNLCTNAWQAMPGGQGLIRLQLRCVTLTAPRVCTMGELVPTKYAELSVEDNGGGMSAEVQARLFEPFFTTKPRGQGTGLGLHVLKGIVGTHSGAIDVVSEAGHGTRFSVYLPVVETEGEPVSAAAVHEALQPGHGEPVAYVDDDPIVLMMVERLLAKAGFSVSAFASPEACLLALMATPAMFKVLVTDFNMPNMNGAELAEAVRALSPGLPIVVTTGYVSEDLSQAALRMGNMAILHKERSYEELAEVTARALQGFPDSRFGETGMAAL</sequence>
<evidence type="ECO:0000256" key="3">
    <source>
        <dbReference type="ARBA" id="ARBA00022553"/>
    </source>
</evidence>
<dbReference type="SUPFAM" id="SSF52172">
    <property type="entry name" value="CheY-like"/>
    <property type="match status" value="1"/>
</dbReference>
<dbReference type="PANTHER" id="PTHR43065">
    <property type="entry name" value="SENSOR HISTIDINE KINASE"/>
    <property type="match status" value="1"/>
</dbReference>
<dbReference type="InterPro" id="IPR005467">
    <property type="entry name" value="His_kinase_dom"/>
</dbReference>
<dbReference type="Gene3D" id="1.10.287.130">
    <property type="match status" value="1"/>
</dbReference>
<dbReference type="SUPFAM" id="SSF55874">
    <property type="entry name" value="ATPase domain of HSP90 chaperone/DNA topoisomerase II/histidine kinase"/>
    <property type="match status" value="1"/>
</dbReference>
<dbReference type="CDD" id="cd00130">
    <property type="entry name" value="PAS"/>
    <property type="match status" value="1"/>
</dbReference>
<accession>A0ABY6B168</accession>
<keyword evidence="8" id="KW-0547">Nucleotide-binding</keyword>
<feature type="domain" description="Histidine kinase" evidence="5">
    <location>
        <begin position="242"/>
        <end position="466"/>
    </location>
</feature>
<evidence type="ECO:0000256" key="4">
    <source>
        <dbReference type="PROSITE-ProRule" id="PRU00169"/>
    </source>
</evidence>
<name>A0ABY6B168_9BURK</name>
<dbReference type="InterPro" id="IPR003594">
    <property type="entry name" value="HATPase_dom"/>
</dbReference>
<evidence type="ECO:0000313" key="8">
    <source>
        <dbReference type="EMBL" id="UXH79137.1"/>
    </source>
</evidence>
<dbReference type="Gene3D" id="3.40.50.2300">
    <property type="match status" value="1"/>
</dbReference>
<organism evidence="8 9">
    <name type="scientific">Roseateles amylovorans</name>
    <dbReference type="NCBI Taxonomy" id="2978473"/>
    <lineage>
        <taxon>Bacteria</taxon>
        <taxon>Pseudomonadati</taxon>
        <taxon>Pseudomonadota</taxon>
        <taxon>Betaproteobacteria</taxon>
        <taxon>Burkholderiales</taxon>
        <taxon>Sphaerotilaceae</taxon>
        <taxon>Roseateles</taxon>
    </lineage>
</organism>
<dbReference type="SUPFAM" id="SSF47384">
    <property type="entry name" value="Homodimeric domain of signal transducing histidine kinase"/>
    <property type="match status" value="1"/>
</dbReference>
<dbReference type="PRINTS" id="PR00344">
    <property type="entry name" value="BCTRLSENSOR"/>
</dbReference>
<dbReference type="SMART" id="SM00091">
    <property type="entry name" value="PAS"/>
    <property type="match status" value="1"/>
</dbReference>
<dbReference type="SMART" id="SM00387">
    <property type="entry name" value="HATPase_c"/>
    <property type="match status" value="1"/>
</dbReference>
<dbReference type="InterPro" id="IPR011006">
    <property type="entry name" value="CheY-like_superfamily"/>
</dbReference>
<reference evidence="8" key="1">
    <citation type="submission" date="2022-10" db="EMBL/GenBank/DDBJ databases">
        <title>Characterization and whole genome sequencing of a new Roseateles species, isolated from fresh water.</title>
        <authorList>
            <person name="Guliayeva D.Y."/>
            <person name="Akhremchuk A.E."/>
            <person name="Sikolenko M.A."/>
            <person name="Valentovich L.N."/>
            <person name="Sidarenka A.V."/>
        </authorList>
    </citation>
    <scope>NUCLEOTIDE SEQUENCE</scope>
    <source>
        <strain evidence="8">BIM B-1768</strain>
    </source>
</reference>
<keyword evidence="3 4" id="KW-0597">Phosphoprotein</keyword>
<dbReference type="PANTHER" id="PTHR43065:SF42">
    <property type="entry name" value="TWO-COMPONENT SENSOR PPRA"/>
    <property type="match status" value="1"/>
</dbReference>
<feature type="domain" description="PAS" evidence="7">
    <location>
        <begin position="106"/>
        <end position="154"/>
    </location>
</feature>
<dbReference type="SMART" id="SM00388">
    <property type="entry name" value="HisKA"/>
    <property type="match status" value="1"/>
</dbReference>
<dbReference type="InterPro" id="IPR013656">
    <property type="entry name" value="PAS_4"/>
</dbReference>
<evidence type="ECO:0000313" key="9">
    <source>
        <dbReference type="Proteomes" id="UP001064933"/>
    </source>
</evidence>
<dbReference type="PROSITE" id="PS50110">
    <property type="entry name" value="RESPONSE_REGULATORY"/>
    <property type="match status" value="1"/>
</dbReference>
<dbReference type="Proteomes" id="UP001064933">
    <property type="component" value="Chromosome"/>
</dbReference>
<evidence type="ECO:0000259" key="6">
    <source>
        <dbReference type="PROSITE" id="PS50110"/>
    </source>
</evidence>
<dbReference type="EC" id="2.7.13.3" evidence="2"/>
<dbReference type="Pfam" id="PF02518">
    <property type="entry name" value="HATPase_c"/>
    <property type="match status" value="1"/>
</dbReference>
<evidence type="ECO:0000256" key="1">
    <source>
        <dbReference type="ARBA" id="ARBA00000085"/>
    </source>
</evidence>
<comment type="catalytic activity">
    <reaction evidence="1">
        <text>ATP + protein L-histidine = ADP + protein N-phospho-L-histidine.</text>
        <dbReference type="EC" id="2.7.13.3"/>
    </reaction>
</comment>
<dbReference type="InterPro" id="IPR001789">
    <property type="entry name" value="Sig_transdc_resp-reg_receiver"/>
</dbReference>
<gene>
    <name evidence="8" type="ORF">N4261_04145</name>
</gene>
<dbReference type="CDD" id="cd00156">
    <property type="entry name" value="REC"/>
    <property type="match status" value="1"/>
</dbReference>
<dbReference type="InterPro" id="IPR000014">
    <property type="entry name" value="PAS"/>
</dbReference>
<evidence type="ECO:0000259" key="7">
    <source>
        <dbReference type="PROSITE" id="PS50112"/>
    </source>
</evidence>
<dbReference type="InterPro" id="IPR003661">
    <property type="entry name" value="HisK_dim/P_dom"/>
</dbReference>
<dbReference type="Gene3D" id="3.30.450.20">
    <property type="entry name" value="PAS domain"/>
    <property type="match status" value="1"/>
</dbReference>
<dbReference type="PROSITE" id="PS50112">
    <property type="entry name" value="PAS"/>
    <property type="match status" value="1"/>
</dbReference>
<dbReference type="InterPro" id="IPR035965">
    <property type="entry name" value="PAS-like_dom_sf"/>
</dbReference>
<keyword evidence="9" id="KW-1185">Reference proteome</keyword>
<evidence type="ECO:0000259" key="5">
    <source>
        <dbReference type="PROSITE" id="PS50109"/>
    </source>
</evidence>
<dbReference type="RefSeq" id="WP_261758956.1">
    <property type="nucleotide sequence ID" value="NZ_CP104562.2"/>
</dbReference>
<dbReference type="Pfam" id="PF00512">
    <property type="entry name" value="HisKA"/>
    <property type="match status" value="1"/>
</dbReference>
<dbReference type="SMART" id="SM00448">
    <property type="entry name" value="REC"/>
    <property type="match status" value="1"/>
</dbReference>
<dbReference type="PROSITE" id="PS50109">
    <property type="entry name" value="HIS_KIN"/>
    <property type="match status" value="1"/>
</dbReference>
<evidence type="ECO:0000256" key="2">
    <source>
        <dbReference type="ARBA" id="ARBA00012438"/>
    </source>
</evidence>